<dbReference type="PANTHER" id="PTHR11414:SF21">
    <property type="entry name" value="CYSTATIN 14A, TANDEM DUPLICATE 1-RELATED"/>
    <property type="match status" value="1"/>
</dbReference>
<evidence type="ECO:0000259" key="6">
    <source>
        <dbReference type="SMART" id="SM00043"/>
    </source>
</evidence>
<dbReference type="PROSITE" id="PS00287">
    <property type="entry name" value="CYSTATIN"/>
    <property type="match status" value="1"/>
</dbReference>
<organism evidence="7 8">
    <name type="scientific">Pinctada imbricata</name>
    <name type="common">Atlantic pearl-oyster</name>
    <name type="synonym">Pinctada martensii</name>
    <dbReference type="NCBI Taxonomy" id="66713"/>
    <lineage>
        <taxon>Eukaryota</taxon>
        <taxon>Metazoa</taxon>
        <taxon>Spiralia</taxon>
        <taxon>Lophotrochozoa</taxon>
        <taxon>Mollusca</taxon>
        <taxon>Bivalvia</taxon>
        <taxon>Autobranchia</taxon>
        <taxon>Pteriomorphia</taxon>
        <taxon>Pterioida</taxon>
        <taxon>Pterioidea</taxon>
        <taxon>Pteriidae</taxon>
        <taxon>Pinctada</taxon>
    </lineage>
</organism>
<dbReference type="Gene3D" id="3.10.450.10">
    <property type="match status" value="1"/>
</dbReference>
<reference evidence="7" key="1">
    <citation type="submission" date="2019-08" db="EMBL/GenBank/DDBJ databases">
        <title>The improved chromosome-level genome for the pearl oyster Pinctada fucata martensii using PacBio sequencing and Hi-C.</title>
        <authorList>
            <person name="Zheng Z."/>
        </authorList>
    </citation>
    <scope>NUCLEOTIDE SEQUENCE</scope>
    <source>
        <strain evidence="7">ZZ-2019</strain>
        <tissue evidence="7">Adductor muscle</tissue>
    </source>
</reference>
<dbReference type="InterPro" id="IPR001713">
    <property type="entry name" value="Prot_inh_stefin"/>
</dbReference>
<comment type="similarity">
    <text evidence="2">Belongs to the cystatin family.</text>
</comment>
<comment type="subcellular location">
    <subcellularLocation>
        <location evidence="1">Cytoplasm</location>
    </subcellularLocation>
</comment>
<dbReference type="InterPro" id="IPR000010">
    <property type="entry name" value="Cystatin_dom"/>
</dbReference>
<keyword evidence="3" id="KW-0963">Cytoplasm</keyword>
<evidence type="ECO:0000256" key="5">
    <source>
        <dbReference type="ARBA" id="ARBA00022704"/>
    </source>
</evidence>
<name>A0AA88Y5L1_PINIB</name>
<evidence type="ECO:0000256" key="2">
    <source>
        <dbReference type="ARBA" id="ARBA00009403"/>
    </source>
</evidence>
<protein>
    <recommendedName>
        <fullName evidence="6">Cystatin domain-containing protein</fullName>
    </recommendedName>
</protein>
<dbReference type="PANTHER" id="PTHR11414">
    <property type="entry name" value="CYSTATIN FAMILY MEMBER"/>
    <property type="match status" value="1"/>
</dbReference>
<dbReference type="PRINTS" id="PR00295">
    <property type="entry name" value="STEFINA"/>
</dbReference>
<dbReference type="GO" id="GO:0005829">
    <property type="term" value="C:cytosol"/>
    <property type="evidence" value="ECO:0007669"/>
    <property type="project" value="TreeGrafter"/>
</dbReference>
<evidence type="ECO:0000256" key="1">
    <source>
        <dbReference type="ARBA" id="ARBA00004496"/>
    </source>
</evidence>
<dbReference type="GO" id="GO:0004869">
    <property type="term" value="F:cysteine-type endopeptidase inhibitor activity"/>
    <property type="evidence" value="ECO:0007669"/>
    <property type="project" value="UniProtKB-KW"/>
</dbReference>
<proteinExistence type="inferred from homology"/>
<gene>
    <name evidence="7" type="ORF">FSP39_018347</name>
</gene>
<feature type="domain" description="Cystatin" evidence="6">
    <location>
        <begin position="1"/>
        <end position="97"/>
    </location>
</feature>
<evidence type="ECO:0000313" key="7">
    <source>
        <dbReference type="EMBL" id="KAK3098316.1"/>
    </source>
</evidence>
<dbReference type="EMBL" id="VSWD01000007">
    <property type="protein sequence ID" value="KAK3098316.1"/>
    <property type="molecule type" value="Genomic_DNA"/>
</dbReference>
<dbReference type="FunFam" id="3.10.450.10:FF:000001">
    <property type="entry name" value="Cystatin-A"/>
    <property type="match status" value="1"/>
</dbReference>
<evidence type="ECO:0000256" key="3">
    <source>
        <dbReference type="ARBA" id="ARBA00022490"/>
    </source>
</evidence>
<dbReference type="AlphaFoldDB" id="A0AA88Y5L1"/>
<dbReference type="InterPro" id="IPR046350">
    <property type="entry name" value="Cystatin_sf"/>
</dbReference>
<keyword evidence="8" id="KW-1185">Reference proteome</keyword>
<dbReference type="Pfam" id="PF00031">
    <property type="entry name" value="Cystatin"/>
    <property type="match status" value="1"/>
</dbReference>
<accession>A0AA88Y5L1</accession>
<dbReference type="CDD" id="cd00042">
    <property type="entry name" value="CY"/>
    <property type="match status" value="1"/>
</dbReference>
<comment type="caution">
    <text evidence="7">The sequence shown here is derived from an EMBL/GenBank/DDBJ whole genome shotgun (WGS) entry which is preliminary data.</text>
</comment>
<keyword evidence="5" id="KW-0789">Thiol protease inhibitor</keyword>
<sequence length="97" mass="10605">MMCGGTSDVKSADEEIQSIVNQVKNAAEEKAGKKFDTFVAVQYKSQVVAGTNYFVKVNVGDSHIHLRVFKPLPHTGASAELSDLQKGKTVDDPIEYF</sequence>
<keyword evidence="4" id="KW-0646">Protease inhibitor</keyword>
<dbReference type="SMART" id="SM00043">
    <property type="entry name" value="CY"/>
    <property type="match status" value="1"/>
</dbReference>
<evidence type="ECO:0000256" key="4">
    <source>
        <dbReference type="ARBA" id="ARBA00022690"/>
    </source>
</evidence>
<dbReference type="Proteomes" id="UP001186944">
    <property type="component" value="Unassembled WGS sequence"/>
</dbReference>
<dbReference type="InterPro" id="IPR018073">
    <property type="entry name" value="Prot_inh_cystat_CS"/>
</dbReference>
<dbReference type="SUPFAM" id="SSF54403">
    <property type="entry name" value="Cystatin/monellin"/>
    <property type="match status" value="1"/>
</dbReference>
<evidence type="ECO:0000313" key="8">
    <source>
        <dbReference type="Proteomes" id="UP001186944"/>
    </source>
</evidence>